<evidence type="ECO:0000256" key="1">
    <source>
        <dbReference type="ARBA" id="ARBA00093464"/>
    </source>
</evidence>
<dbReference type="OrthoDB" id="6400110at2"/>
<dbReference type="Proteomes" id="UP000245790">
    <property type="component" value="Unassembled WGS sequence"/>
</dbReference>
<organism evidence="3 4">
    <name type="scientific">Pleionea mediterranea</name>
    <dbReference type="NCBI Taxonomy" id="523701"/>
    <lineage>
        <taxon>Bacteria</taxon>
        <taxon>Pseudomonadati</taxon>
        <taxon>Pseudomonadota</taxon>
        <taxon>Gammaproteobacteria</taxon>
        <taxon>Oceanospirillales</taxon>
        <taxon>Pleioneaceae</taxon>
        <taxon>Pleionea</taxon>
    </lineage>
</organism>
<dbReference type="AlphaFoldDB" id="A0A316FD10"/>
<dbReference type="EMBL" id="QGGU01000014">
    <property type="protein sequence ID" value="PWK45379.1"/>
    <property type="molecule type" value="Genomic_DNA"/>
</dbReference>
<comment type="similarity">
    <text evidence="1">Belongs to the MaoP family.</text>
</comment>
<protein>
    <recommendedName>
        <fullName evidence="2">Macrodomain Ori protein</fullName>
    </recommendedName>
</protein>
<accession>A0A316FD10</accession>
<dbReference type="InterPro" id="IPR007335">
    <property type="entry name" value="DUF413"/>
</dbReference>
<evidence type="ECO:0000313" key="4">
    <source>
        <dbReference type="Proteomes" id="UP000245790"/>
    </source>
</evidence>
<reference evidence="3 4" key="1">
    <citation type="submission" date="2018-05" db="EMBL/GenBank/DDBJ databases">
        <title>Genomic Encyclopedia of Type Strains, Phase IV (KMG-IV): sequencing the most valuable type-strain genomes for metagenomic binning, comparative biology and taxonomic classification.</title>
        <authorList>
            <person name="Goeker M."/>
        </authorList>
    </citation>
    <scope>NUCLEOTIDE SEQUENCE [LARGE SCALE GENOMIC DNA]</scope>
    <source>
        <strain evidence="3 4">DSM 25350</strain>
    </source>
</reference>
<keyword evidence="4" id="KW-1185">Reference proteome</keyword>
<sequence length="119" mass="13939">MMQSRDYYLSRRFFDDKHYPYGFSRSGDFTLSEVQALEKHGVLFQALMEAKVLDTNEEDKLFIKVMKGKKQPQTLAQKAWLKYLKCSKRAPVWLTTRKLGASNDQLYSVDDDFDLEDAI</sequence>
<evidence type="ECO:0000313" key="3">
    <source>
        <dbReference type="EMBL" id="PWK45379.1"/>
    </source>
</evidence>
<dbReference type="Pfam" id="PF04219">
    <property type="entry name" value="DUF413"/>
    <property type="match status" value="1"/>
</dbReference>
<gene>
    <name evidence="3" type="ORF">C8D97_11452</name>
</gene>
<comment type="caution">
    <text evidence="3">The sequence shown here is derived from an EMBL/GenBank/DDBJ whole genome shotgun (WGS) entry which is preliminary data.</text>
</comment>
<evidence type="ECO:0000256" key="2">
    <source>
        <dbReference type="ARBA" id="ARBA00093628"/>
    </source>
</evidence>
<dbReference type="RefSeq" id="WP_109764922.1">
    <property type="nucleotide sequence ID" value="NZ_QGGU01000014.1"/>
</dbReference>
<proteinExistence type="inferred from homology"/>
<name>A0A316FD10_9GAMM</name>